<reference evidence="8 9" key="1">
    <citation type="submission" date="2014-07" db="EMBL/GenBank/DDBJ databases">
        <title>Genome of Chryseobacterium formosense LMG 24722.</title>
        <authorList>
            <person name="Pipes S.E."/>
            <person name="Stropko S.J."/>
            <person name="Newman J.D."/>
        </authorList>
    </citation>
    <scope>NUCLEOTIDE SEQUENCE [LARGE SCALE GENOMIC DNA]</scope>
    <source>
        <strain evidence="8 9">LMG 24722</strain>
    </source>
</reference>
<dbReference type="PANTHER" id="PTHR40980">
    <property type="entry name" value="PLUG DOMAIN-CONTAINING PROTEIN"/>
    <property type="match status" value="1"/>
</dbReference>
<keyword evidence="9" id="KW-1185">Reference proteome</keyword>
<dbReference type="InterPro" id="IPR012910">
    <property type="entry name" value="Plug_dom"/>
</dbReference>
<dbReference type="Gene3D" id="2.170.130.10">
    <property type="entry name" value="TonB-dependent receptor, plug domain"/>
    <property type="match status" value="1"/>
</dbReference>
<comment type="similarity">
    <text evidence="4">Belongs to the TonB-dependent receptor family.</text>
</comment>
<dbReference type="Gene3D" id="2.40.170.20">
    <property type="entry name" value="TonB-dependent receptor, beta-barrel domain"/>
    <property type="match status" value="1"/>
</dbReference>
<feature type="domain" description="TonB-dependent receptor plug" evidence="7">
    <location>
        <begin position="145"/>
        <end position="247"/>
    </location>
</feature>
<dbReference type="SUPFAM" id="SSF56935">
    <property type="entry name" value="Porins"/>
    <property type="match status" value="1"/>
</dbReference>
<dbReference type="eggNOG" id="COG1629">
    <property type="taxonomic scope" value="Bacteria"/>
</dbReference>
<dbReference type="RefSeq" id="WP_034676235.1">
    <property type="nucleotide sequence ID" value="NZ_FPAP01000001.1"/>
</dbReference>
<dbReference type="Proteomes" id="UP000028713">
    <property type="component" value="Unassembled WGS sequence"/>
</dbReference>
<comment type="caution">
    <text evidence="8">The sequence shown here is derived from an EMBL/GenBank/DDBJ whole genome shotgun (WGS) entry which is preliminary data.</text>
</comment>
<dbReference type="InterPro" id="IPR000531">
    <property type="entry name" value="Beta-barrel_TonB"/>
</dbReference>
<dbReference type="InterPro" id="IPR010104">
    <property type="entry name" value="TonB_rcpt_bac"/>
</dbReference>
<evidence type="ECO:0000259" key="6">
    <source>
        <dbReference type="Pfam" id="PF00593"/>
    </source>
</evidence>
<dbReference type="SUPFAM" id="SSF49464">
    <property type="entry name" value="Carboxypeptidase regulatory domain-like"/>
    <property type="match status" value="1"/>
</dbReference>
<evidence type="ECO:0000259" key="7">
    <source>
        <dbReference type="Pfam" id="PF07715"/>
    </source>
</evidence>
<feature type="chain" id="PRO_5001800687" evidence="5">
    <location>
        <begin position="32"/>
        <end position="972"/>
    </location>
</feature>
<gene>
    <name evidence="8" type="ORF">IX39_11025</name>
</gene>
<dbReference type="AlphaFoldDB" id="A0A085Z9K4"/>
<feature type="domain" description="TonB-dependent receptor-like beta-barrel" evidence="6">
    <location>
        <begin position="465"/>
        <end position="937"/>
    </location>
</feature>
<keyword evidence="4" id="KW-0798">TonB box</keyword>
<evidence type="ECO:0000256" key="3">
    <source>
        <dbReference type="ARBA" id="ARBA00023237"/>
    </source>
</evidence>
<keyword evidence="5" id="KW-0732">Signal</keyword>
<sequence>MNNSIGFSKNKSRIIQISAFFLMTSFGAIHAQTIKGTIVGKINGALPGANISIIDADAKAISSLDGDFNILSPKLGDINIKVEYLGYETKIFPVTIKEGTNDVGYITIAPEEKQSKDKTKDIEQVVISRPNALTQAKAYEIKKNNNAIMEVIAADAIGKLPDRNAAEAVQRVQGVAVARYHGEADQATVRGTPFAWTSALFNGNRLPSANVLGNRSFVLDVVPSELIQFVQISKAVTPDMDGDAIGGSINFITRTTPAKKTLSVSGAGGYNTFSQNATYNGSIVYGDRFFKNKLGVILSGAIWDRQWGADSFDATYNTAAANDIEKKSISTIMMKRYMGTRRTIGLNGGLEYKFNANNKIYFRGMFNKFDDIRPVYESYVDYNNSRYQYNFRYSHYQTELYGMELGGEHSLSKKLSLDWMLSDYQAKYYLDTPPTSEIKGLPIATFRQKITGGFTNLSSDGKRYWGFDSPNGVGGEYLDYSSDTANPNETMSADKLLLSQLVIAKLDNNERDKIARLNLKYDINSNITLKIGAKYREKDRNSTYGYNAVYIPNAALGVPNSPALLALSQLSTTDAPQGTDFLNGMNGNYNSYIMNPPTKDQLFQMYSPAFLQQNGFRDLSNAETNATSVYTGEENVFAAYAMAEIKASDKFKIVGGFRNETTRLSLYGSKATKEGTPATTVISPSVVESNYNAFLPMLHLRYNFSPKTSLRFAYTKSFIRPNFGDMSPGSSIDNTTTPNRITRGNPDLKPTFSHNFDLMGEYYFNNIGILSGGVFYKKISDIVFQDTSITNLNGTDYMITQAKNLKESDLLGFEMGINKRLDFLPGFWNGFGVEFNYTYIDSKVDVARTDAGGNLITTDRTSLPNQSKNLFNAILYYESNKVMIRLAGNYRGKSVETINEKLGPEYYIWSDKNFTIDFSASYDISKKVKLFIELNNLSNESLRLYMGDNKKRITSNEWYGSRGQMGIRWQIF</sequence>
<keyword evidence="8" id="KW-0675">Receptor</keyword>
<keyword evidence="2 4" id="KW-0472">Membrane</keyword>
<dbReference type="eggNOG" id="COG4771">
    <property type="taxonomic scope" value="Bacteria"/>
</dbReference>
<evidence type="ECO:0000256" key="5">
    <source>
        <dbReference type="SAM" id="SignalP"/>
    </source>
</evidence>
<dbReference type="PANTHER" id="PTHR40980:SF4">
    <property type="entry name" value="TONB-DEPENDENT RECEPTOR-LIKE BETA-BARREL DOMAIN-CONTAINING PROTEIN"/>
    <property type="match status" value="1"/>
</dbReference>
<evidence type="ECO:0000313" key="9">
    <source>
        <dbReference type="Proteomes" id="UP000028713"/>
    </source>
</evidence>
<evidence type="ECO:0000256" key="1">
    <source>
        <dbReference type="ARBA" id="ARBA00004442"/>
    </source>
</evidence>
<dbReference type="NCBIfam" id="TIGR01782">
    <property type="entry name" value="TonB-Xanth-Caul"/>
    <property type="match status" value="1"/>
</dbReference>
<accession>A0A085Z9K4</accession>
<dbReference type="Pfam" id="PF00593">
    <property type="entry name" value="TonB_dep_Rec_b-barrel"/>
    <property type="match status" value="1"/>
</dbReference>
<dbReference type="STRING" id="236814.IX39_11025"/>
<evidence type="ECO:0000256" key="2">
    <source>
        <dbReference type="ARBA" id="ARBA00023136"/>
    </source>
</evidence>
<dbReference type="InterPro" id="IPR036942">
    <property type="entry name" value="Beta-barrel_TonB_sf"/>
</dbReference>
<feature type="signal peptide" evidence="5">
    <location>
        <begin position="1"/>
        <end position="31"/>
    </location>
</feature>
<evidence type="ECO:0000313" key="8">
    <source>
        <dbReference type="EMBL" id="KFF01118.1"/>
    </source>
</evidence>
<proteinExistence type="inferred from homology"/>
<dbReference type="Pfam" id="PF13715">
    <property type="entry name" value="CarbopepD_reg_2"/>
    <property type="match status" value="1"/>
</dbReference>
<name>A0A085Z9K4_9FLAO</name>
<dbReference type="Pfam" id="PF07715">
    <property type="entry name" value="Plug"/>
    <property type="match status" value="1"/>
</dbReference>
<organism evidence="8 9">
    <name type="scientific">Chryseobacterium formosense</name>
    <dbReference type="NCBI Taxonomy" id="236814"/>
    <lineage>
        <taxon>Bacteria</taxon>
        <taxon>Pseudomonadati</taxon>
        <taxon>Bacteroidota</taxon>
        <taxon>Flavobacteriia</taxon>
        <taxon>Flavobacteriales</taxon>
        <taxon>Weeksellaceae</taxon>
        <taxon>Chryseobacterium group</taxon>
        <taxon>Chryseobacterium</taxon>
    </lineage>
</organism>
<dbReference type="OrthoDB" id="8727862at2"/>
<protein>
    <submittedName>
        <fullName evidence="8">TonB-dependent receptor</fullName>
    </submittedName>
</protein>
<evidence type="ECO:0000256" key="4">
    <source>
        <dbReference type="RuleBase" id="RU003357"/>
    </source>
</evidence>
<keyword evidence="3" id="KW-0998">Cell outer membrane</keyword>
<dbReference type="InterPro" id="IPR037066">
    <property type="entry name" value="Plug_dom_sf"/>
</dbReference>
<dbReference type="InterPro" id="IPR008969">
    <property type="entry name" value="CarboxyPept-like_regulatory"/>
</dbReference>
<dbReference type="EMBL" id="JPRP01000001">
    <property type="protein sequence ID" value="KFF01118.1"/>
    <property type="molecule type" value="Genomic_DNA"/>
</dbReference>
<comment type="subcellular location">
    <subcellularLocation>
        <location evidence="1 4">Cell outer membrane</location>
    </subcellularLocation>
</comment>
<dbReference type="GO" id="GO:0009279">
    <property type="term" value="C:cell outer membrane"/>
    <property type="evidence" value="ECO:0007669"/>
    <property type="project" value="UniProtKB-SubCell"/>
</dbReference>
<dbReference type="Gene3D" id="2.60.40.1120">
    <property type="entry name" value="Carboxypeptidase-like, regulatory domain"/>
    <property type="match status" value="1"/>
</dbReference>